<evidence type="ECO:0000259" key="13">
    <source>
        <dbReference type="Pfam" id="PF01435"/>
    </source>
</evidence>
<evidence type="ECO:0000256" key="11">
    <source>
        <dbReference type="RuleBase" id="RU003983"/>
    </source>
</evidence>
<gene>
    <name evidence="14" type="ORF">Tel_08325</name>
</gene>
<name>A0A0S2TDD5_9GAMM</name>
<dbReference type="PANTHER" id="PTHR43221:SF1">
    <property type="entry name" value="PROTEASE HTPX"/>
    <property type="match status" value="1"/>
</dbReference>
<keyword evidence="7 11" id="KW-0862">Zinc</keyword>
<keyword evidence="3 11" id="KW-0645">Protease</keyword>
<dbReference type="PANTHER" id="PTHR43221">
    <property type="entry name" value="PROTEASE HTPX"/>
    <property type="match status" value="1"/>
</dbReference>
<feature type="transmembrane region" description="Helical" evidence="12">
    <location>
        <begin position="164"/>
        <end position="185"/>
    </location>
</feature>
<evidence type="ECO:0000256" key="10">
    <source>
        <dbReference type="ARBA" id="ARBA00023136"/>
    </source>
</evidence>
<keyword evidence="8 12" id="KW-1133">Transmembrane helix</keyword>
<sequence>MESVLWYRHALLNRLQSLLLLLVMAAFLALLGGLLWGGAGLIWLTLIGAVLVLFNPMNSPQLIMRMYRAVPLRPGESPALYGLLQQLAQRAGLKHVPELYYLPSPMVNAFAVGQRDTSAIAVSDGLLRTLNSREGAGVLAHEISHIRSNDMWVMGLADLFSRMTAFLSLFGQILLLLNLPLIMLASVSINWWAILILILAPNLSALAQLGLSRTREYDADLNAVRLTGDAEGLASALVKIEQRQGGWLERILMPQRGTPEPSLLRTHPSTEERVRRLRALQHSFDLDGARRQPLTQLSAEVPLAKPVRRSPRRWHISGLWH</sequence>
<keyword evidence="15" id="KW-1185">Reference proteome</keyword>
<proteinExistence type="inferred from homology"/>
<dbReference type="Gene3D" id="3.30.2010.10">
    <property type="entry name" value="Metalloproteases ('zincins'), catalytic domain"/>
    <property type="match status" value="1"/>
</dbReference>
<comment type="subcellular location">
    <subcellularLocation>
        <location evidence="1">Cell membrane</location>
        <topology evidence="1">Multi-pass membrane protein</topology>
    </subcellularLocation>
</comment>
<comment type="similarity">
    <text evidence="11">Belongs to the peptidase M48 family.</text>
</comment>
<keyword evidence="4 12" id="KW-0812">Transmembrane</keyword>
<evidence type="ECO:0000313" key="14">
    <source>
        <dbReference type="EMBL" id="ALP53161.1"/>
    </source>
</evidence>
<dbReference type="CDD" id="cd07339">
    <property type="entry name" value="M48B_HtpX_like"/>
    <property type="match status" value="1"/>
</dbReference>
<keyword evidence="10 12" id="KW-0472">Membrane</keyword>
<accession>A0A0S2TDD5</accession>
<keyword evidence="9 11" id="KW-0482">Metalloprotease</keyword>
<evidence type="ECO:0000256" key="3">
    <source>
        <dbReference type="ARBA" id="ARBA00022670"/>
    </source>
</evidence>
<dbReference type="InterPro" id="IPR001915">
    <property type="entry name" value="Peptidase_M48"/>
</dbReference>
<feature type="domain" description="Peptidase M48" evidence="13">
    <location>
        <begin position="82"/>
        <end position="279"/>
    </location>
</feature>
<evidence type="ECO:0000256" key="9">
    <source>
        <dbReference type="ARBA" id="ARBA00023049"/>
    </source>
</evidence>
<dbReference type="InterPro" id="IPR050083">
    <property type="entry name" value="HtpX_protease"/>
</dbReference>
<evidence type="ECO:0000256" key="6">
    <source>
        <dbReference type="ARBA" id="ARBA00022801"/>
    </source>
</evidence>
<dbReference type="AlphaFoldDB" id="A0A0S2TDD5"/>
<dbReference type="EMBL" id="CP013099">
    <property type="protein sequence ID" value="ALP53161.1"/>
    <property type="molecule type" value="Genomic_DNA"/>
</dbReference>
<evidence type="ECO:0000256" key="2">
    <source>
        <dbReference type="ARBA" id="ARBA00022475"/>
    </source>
</evidence>
<evidence type="ECO:0000256" key="4">
    <source>
        <dbReference type="ARBA" id="ARBA00022692"/>
    </source>
</evidence>
<dbReference type="GO" id="GO:0005886">
    <property type="term" value="C:plasma membrane"/>
    <property type="evidence" value="ECO:0007669"/>
    <property type="project" value="UniProtKB-SubCell"/>
</dbReference>
<evidence type="ECO:0000256" key="7">
    <source>
        <dbReference type="ARBA" id="ARBA00022833"/>
    </source>
</evidence>
<dbReference type="Pfam" id="PF01435">
    <property type="entry name" value="Peptidase_M48"/>
    <property type="match status" value="1"/>
</dbReference>
<feature type="transmembrane region" description="Helical" evidence="12">
    <location>
        <begin position="191"/>
        <end position="211"/>
    </location>
</feature>
<feature type="transmembrane region" description="Helical" evidence="12">
    <location>
        <begin position="18"/>
        <end position="35"/>
    </location>
</feature>
<keyword evidence="5" id="KW-0479">Metal-binding</keyword>
<comment type="cofactor">
    <cofactor evidence="11">
        <name>Zn(2+)</name>
        <dbReference type="ChEBI" id="CHEBI:29105"/>
    </cofactor>
    <text evidence="11">Binds 1 zinc ion per subunit.</text>
</comment>
<evidence type="ECO:0000313" key="15">
    <source>
        <dbReference type="Proteomes" id="UP000055136"/>
    </source>
</evidence>
<reference evidence="14" key="1">
    <citation type="submission" date="2015-10" db="EMBL/GenBank/DDBJ databases">
        <title>Description of Candidatus Tenderia electrophaga gen. nov, sp. nov., an Uncultivated Electroautotroph from a Biocathode Enrichment.</title>
        <authorList>
            <person name="Eddie B.J."/>
            <person name="Malanoski A.P."/>
            <person name="Wang Z."/>
            <person name="Hall R.J."/>
            <person name="Oh S.D."/>
            <person name="Heiner C."/>
            <person name="Lin B."/>
            <person name="Strycharz-Glaven S.M."/>
        </authorList>
    </citation>
    <scope>NUCLEOTIDE SEQUENCE [LARGE SCALE GENOMIC DNA]</scope>
    <source>
        <strain evidence="14">NRL1</strain>
    </source>
</reference>
<dbReference type="KEGG" id="tee:Tel_08325"/>
<organism evidence="14 15">
    <name type="scientific">Candidatus Tenderia electrophaga</name>
    <dbReference type="NCBI Taxonomy" id="1748243"/>
    <lineage>
        <taxon>Bacteria</taxon>
        <taxon>Pseudomonadati</taxon>
        <taxon>Pseudomonadota</taxon>
        <taxon>Gammaproteobacteria</taxon>
        <taxon>Candidatus Tenderiales</taxon>
        <taxon>Candidatus Tenderiaceae</taxon>
        <taxon>Candidatus Tenderia</taxon>
    </lineage>
</organism>
<dbReference type="STRING" id="1748243.Tel_08325"/>
<evidence type="ECO:0000256" key="5">
    <source>
        <dbReference type="ARBA" id="ARBA00022723"/>
    </source>
</evidence>
<keyword evidence="2" id="KW-1003">Cell membrane</keyword>
<dbReference type="GO" id="GO:0046872">
    <property type="term" value="F:metal ion binding"/>
    <property type="evidence" value="ECO:0007669"/>
    <property type="project" value="UniProtKB-KW"/>
</dbReference>
<protein>
    <submittedName>
        <fullName evidence="14">Peptidase M48</fullName>
    </submittedName>
</protein>
<evidence type="ECO:0000256" key="1">
    <source>
        <dbReference type="ARBA" id="ARBA00004651"/>
    </source>
</evidence>
<evidence type="ECO:0000256" key="8">
    <source>
        <dbReference type="ARBA" id="ARBA00022989"/>
    </source>
</evidence>
<dbReference type="GO" id="GO:0006508">
    <property type="term" value="P:proteolysis"/>
    <property type="evidence" value="ECO:0007669"/>
    <property type="project" value="UniProtKB-KW"/>
</dbReference>
<evidence type="ECO:0000256" key="12">
    <source>
        <dbReference type="SAM" id="Phobius"/>
    </source>
</evidence>
<dbReference type="Proteomes" id="UP000055136">
    <property type="component" value="Chromosome"/>
</dbReference>
<keyword evidence="6 11" id="KW-0378">Hydrolase</keyword>
<dbReference type="GO" id="GO:0004222">
    <property type="term" value="F:metalloendopeptidase activity"/>
    <property type="evidence" value="ECO:0007669"/>
    <property type="project" value="InterPro"/>
</dbReference>
<feature type="transmembrane region" description="Helical" evidence="12">
    <location>
        <begin position="41"/>
        <end position="58"/>
    </location>
</feature>